<proteinExistence type="predicted"/>
<evidence type="ECO:0000313" key="1">
    <source>
        <dbReference type="EMBL" id="OGF25191.1"/>
    </source>
</evidence>
<evidence type="ECO:0008006" key="3">
    <source>
        <dbReference type="Google" id="ProtNLM"/>
    </source>
</evidence>
<dbReference type="GO" id="GO:0008410">
    <property type="term" value="F:CoA-transferase activity"/>
    <property type="evidence" value="ECO:0007669"/>
    <property type="project" value="InterPro"/>
</dbReference>
<reference evidence="1 2" key="1">
    <citation type="journal article" date="2016" name="Nat. Commun.">
        <title>Thousands of microbial genomes shed light on interconnected biogeochemical processes in an aquifer system.</title>
        <authorList>
            <person name="Anantharaman K."/>
            <person name="Brown C.T."/>
            <person name="Hug L.A."/>
            <person name="Sharon I."/>
            <person name="Castelle C.J."/>
            <person name="Probst A.J."/>
            <person name="Thomas B.C."/>
            <person name="Singh A."/>
            <person name="Wilkins M.J."/>
            <person name="Karaoz U."/>
            <person name="Brodie E.L."/>
            <person name="Williams K.H."/>
            <person name="Hubbard S.S."/>
            <person name="Banfield J.F."/>
        </authorList>
    </citation>
    <scope>NUCLEOTIDE SEQUENCE [LARGE SCALE GENOMIC DNA]</scope>
</reference>
<dbReference type="Proteomes" id="UP000178367">
    <property type="component" value="Unassembled WGS sequence"/>
</dbReference>
<sequence length="218" mass="22748">MVVKQAARLIKRLFPDGAIVNLGIGTPLEIASLLKREDNIMLMSENGLLGMGPPPDMIDNEIVNAGRGPASVSPGGSFFDSVRAFGMIRGGRVDATVLGGYEVSATGDLANYTIPGKSFPGIGGGMDLVTGAKTVIIATEHTAGGKPKILEKCTLPLTGQGVVKWIVTDLALIEITPEGLVLHEVAPIADDLAASIEKIRSLTGADLRLSPSVRFFSN</sequence>
<dbReference type="EMBL" id="MFGB01000023">
    <property type="protein sequence ID" value="OGF25191.1"/>
    <property type="molecule type" value="Genomic_DNA"/>
</dbReference>
<dbReference type="Pfam" id="PF01144">
    <property type="entry name" value="CoA_trans"/>
    <property type="match status" value="1"/>
</dbReference>
<gene>
    <name evidence="1" type="ORF">A2227_07370</name>
</gene>
<accession>A0A1F5SFX2</accession>
<dbReference type="PANTHER" id="PTHR13707">
    <property type="entry name" value="KETOACID-COENZYME A TRANSFERASE"/>
    <property type="match status" value="1"/>
</dbReference>
<dbReference type="SMART" id="SM00882">
    <property type="entry name" value="CoA_trans"/>
    <property type="match status" value="1"/>
</dbReference>
<evidence type="ECO:0000313" key="2">
    <source>
        <dbReference type="Proteomes" id="UP000178367"/>
    </source>
</evidence>
<name>A0A1F5SFX2_9BACT</name>
<protein>
    <recommendedName>
        <fullName evidence="3">Succinyl-CoA--3-ketoacid-CoA transferase</fullName>
    </recommendedName>
</protein>
<dbReference type="SUPFAM" id="SSF100950">
    <property type="entry name" value="NagB/RpiA/CoA transferase-like"/>
    <property type="match status" value="1"/>
</dbReference>
<organism evidence="1 2">
    <name type="scientific">Candidatus Falkowbacteria bacterium RIFOXYA2_FULL_47_19</name>
    <dbReference type="NCBI Taxonomy" id="1797994"/>
    <lineage>
        <taxon>Bacteria</taxon>
        <taxon>Candidatus Falkowiibacteriota</taxon>
    </lineage>
</organism>
<comment type="caution">
    <text evidence="1">The sequence shown here is derived from an EMBL/GenBank/DDBJ whole genome shotgun (WGS) entry which is preliminary data.</text>
</comment>
<dbReference type="InterPro" id="IPR037171">
    <property type="entry name" value="NagB/RpiA_transferase-like"/>
</dbReference>
<dbReference type="Gene3D" id="3.40.1080.10">
    <property type="entry name" value="Glutaconate Coenzyme A-transferase"/>
    <property type="match status" value="1"/>
</dbReference>
<dbReference type="InterPro" id="IPR004165">
    <property type="entry name" value="CoA_trans_fam_I"/>
</dbReference>
<dbReference type="AlphaFoldDB" id="A0A1F5SFX2"/>
<dbReference type="STRING" id="1797994.A2227_07370"/>
<dbReference type="PANTHER" id="PTHR13707:SF57">
    <property type="entry name" value="SUCCINYL-COA:3-KETOACID COENZYME A TRANSFERASE SUBUNIT B-RELATED"/>
    <property type="match status" value="1"/>
</dbReference>